<gene>
    <name evidence="2" type="ORF">R4198_26040</name>
</gene>
<organism evidence="2 3">
    <name type="scientific">Williamsia marianensis</name>
    <dbReference type="NCBI Taxonomy" id="85044"/>
    <lineage>
        <taxon>Bacteria</taxon>
        <taxon>Bacillati</taxon>
        <taxon>Actinomycetota</taxon>
        <taxon>Actinomycetes</taxon>
        <taxon>Mycobacteriales</taxon>
        <taxon>Nocardiaceae</taxon>
        <taxon>Williamsia</taxon>
    </lineage>
</organism>
<comment type="caution">
    <text evidence="2">The sequence shown here is derived from an EMBL/GenBank/DDBJ whole genome shotgun (WGS) entry which is preliminary data.</text>
</comment>
<dbReference type="Pfam" id="PF21983">
    <property type="entry name" value="NikA-like"/>
    <property type="match status" value="1"/>
</dbReference>
<keyword evidence="3" id="KW-1185">Reference proteome</keyword>
<evidence type="ECO:0000313" key="3">
    <source>
        <dbReference type="Proteomes" id="UP001185792"/>
    </source>
</evidence>
<dbReference type="SUPFAM" id="SSF47598">
    <property type="entry name" value="Ribbon-helix-helix"/>
    <property type="match status" value="1"/>
</dbReference>
<reference evidence="2 3" key="1">
    <citation type="submission" date="2023-10" db="EMBL/GenBank/DDBJ databases">
        <title>Development of a sustainable strategy for remediation of hydrocarbon-contaminated territories based on the waste exchange concept.</title>
        <authorList>
            <person name="Krivoruchko A."/>
        </authorList>
    </citation>
    <scope>NUCLEOTIDE SEQUENCE [LARGE SCALE GENOMIC DNA]</scope>
    <source>
        <strain evidence="2 3">IEGM 1236</strain>
    </source>
</reference>
<sequence>MTSRGRPPLDPEQRRSAPVPVRFTAQERALVEAAAGSAGVSVSAWVRQRAVKDAKRSSKALKPPPNEQAAQAEVE</sequence>
<dbReference type="InterPro" id="IPR053842">
    <property type="entry name" value="NikA-like"/>
</dbReference>
<dbReference type="Proteomes" id="UP001185792">
    <property type="component" value="Unassembled WGS sequence"/>
</dbReference>
<feature type="region of interest" description="Disordered" evidence="1">
    <location>
        <begin position="51"/>
        <end position="75"/>
    </location>
</feature>
<evidence type="ECO:0000256" key="1">
    <source>
        <dbReference type="SAM" id="MobiDB-lite"/>
    </source>
</evidence>
<name>A0ABU4F2E4_WILMA</name>
<dbReference type="EMBL" id="JAWLUM010000011">
    <property type="protein sequence ID" value="MDV7137166.1"/>
    <property type="molecule type" value="Genomic_DNA"/>
</dbReference>
<accession>A0ABU4F2E4</accession>
<proteinExistence type="predicted"/>
<dbReference type="RefSeq" id="WP_317715015.1">
    <property type="nucleotide sequence ID" value="NZ_JAWLUM010000011.1"/>
</dbReference>
<evidence type="ECO:0008006" key="4">
    <source>
        <dbReference type="Google" id="ProtNLM"/>
    </source>
</evidence>
<dbReference type="InterPro" id="IPR010985">
    <property type="entry name" value="Ribbon_hlx_hlx"/>
</dbReference>
<evidence type="ECO:0000313" key="2">
    <source>
        <dbReference type="EMBL" id="MDV7137166.1"/>
    </source>
</evidence>
<protein>
    <recommendedName>
        <fullName evidence="4">DUF1778 domain-containing protein</fullName>
    </recommendedName>
</protein>